<sequence>MARTYQQERSSDCESKHPSIRVRSRRIPNSRRKTLLCGKKASINILQLLQTVFPRSKQRRTSFWKNALRGLTGTEDRATQNGKQEEKRVLNMNGRFWCSGLPGR</sequence>
<evidence type="ECO:0000256" key="1">
    <source>
        <dbReference type="SAM" id="MobiDB-lite"/>
    </source>
</evidence>
<keyword evidence="3" id="KW-1185">Reference proteome</keyword>
<accession>A0AAV4W307</accession>
<proteinExistence type="predicted"/>
<evidence type="ECO:0000313" key="3">
    <source>
        <dbReference type="Proteomes" id="UP001054945"/>
    </source>
</evidence>
<dbReference type="Proteomes" id="UP001054945">
    <property type="component" value="Unassembled WGS sequence"/>
</dbReference>
<comment type="caution">
    <text evidence="2">The sequence shown here is derived from an EMBL/GenBank/DDBJ whole genome shotgun (WGS) entry which is preliminary data.</text>
</comment>
<protein>
    <submittedName>
        <fullName evidence="2">Uncharacterized protein</fullName>
    </submittedName>
</protein>
<dbReference type="EMBL" id="BPLR01015477">
    <property type="protein sequence ID" value="GIY76351.1"/>
    <property type="molecule type" value="Genomic_DNA"/>
</dbReference>
<organism evidence="2 3">
    <name type="scientific">Caerostris extrusa</name>
    <name type="common">Bark spider</name>
    <name type="synonym">Caerostris bankana</name>
    <dbReference type="NCBI Taxonomy" id="172846"/>
    <lineage>
        <taxon>Eukaryota</taxon>
        <taxon>Metazoa</taxon>
        <taxon>Ecdysozoa</taxon>
        <taxon>Arthropoda</taxon>
        <taxon>Chelicerata</taxon>
        <taxon>Arachnida</taxon>
        <taxon>Araneae</taxon>
        <taxon>Araneomorphae</taxon>
        <taxon>Entelegynae</taxon>
        <taxon>Araneoidea</taxon>
        <taxon>Araneidae</taxon>
        <taxon>Caerostris</taxon>
    </lineage>
</organism>
<evidence type="ECO:0000313" key="2">
    <source>
        <dbReference type="EMBL" id="GIY76351.1"/>
    </source>
</evidence>
<dbReference type="AlphaFoldDB" id="A0AAV4W307"/>
<feature type="region of interest" description="Disordered" evidence="1">
    <location>
        <begin position="1"/>
        <end position="26"/>
    </location>
</feature>
<gene>
    <name evidence="2" type="ORF">CEXT_504661</name>
</gene>
<reference evidence="2 3" key="1">
    <citation type="submission" date="2021-06" db="EMBL/GenBank/DDBJ databases">
        <title>Caerostris extrusa draft genome.</title>
        <authorList>
            <person name="Kono N."/>
            <person name="Arakawa K."/>
        </authorList>
    </citation>
    <scope>NUCLEOTIDE SEQUENCE [LARGE SCALE GENOMIC DNA]</scope>
</reference>
<name>A0AAV4W307_CAEEX</name>